<accession>A0A8R1Z927</accession>
<reference evidence="1" key="2">
    <citation type="submission" date="2022-06" db="UniProtKB">
        <authorList>
            <consortium name="EnsemblMetazoa"/>
        </authorList>
    </citation>
    <scope>IDENTIFICATION</scope>
    <source>
        <strain evidence="1">PS312</strain>
    </source>
</reference>
<dbReference type="AlphaFoldDB" id="A0A2A6CV62"/>
<name>A0A2A6CV62_PRIPA</name>
<keyword evidence="2" id="KW-1185">Reference proteome</keyword>
<accession>A0A2A6CV62</accession>
<protein>
    <submittedName>
        <fullName evidence="1">Uncharacterized protein</fullName>
    </submittedName>
</protein>
<sequence>MVFKETVYTFFNNSCANIPPEYLKGVDGGISSINTTDTCVVLYANTDCQGYMTIVKPATIGHIDLNKVGFDNRALSIGPCDGICTMNNVVERREKAEIIELDMPSEIVAMTSLFCTVGVLTTLCNAALFMLYIRQLRNDKRDGQRHRPLPLLPIQLSKISFENATRSVGPCKSLCRVENVIERIVEQELDSGKLNRLLNSPLPTWDKGDNEKTAAGHEETYSHYENIDTAAETRSIEGSDSQLFVV</sequence>
<proteinExistence type="predicted"/>
<evidence type="ECO:0000313" key="2">
    <source>
        <dbReference type="Proteomes" id="UP000005239"/>
    </source>
</evidence>
<reference evidence="2" key="1">
    <citation type="journal article" date="2008" name="Nat. Genet.">
        <title>The Pristionchus pacificus genome provides a unique perspective on nematode lifestyle and parasitism.</title>
        <authorList>
            <person name="Dieterich C."/>
            <person name="Clifton S.W."/>
            <person name="Schuster L.N."/>
            <person name="Chinwalla A."/>
            <person name="Delehaunty K."/>
            <person name="Dinkelacker I."/>
            <person name="Fulton L."/>
            <person name="Fulton R."/>
            <person name="Godfrey J."/>
            <person name="Minx P."/>
            <person name="Mitreva M."/>
            <person name="Roeseler W."/>
            <person name="Tian H."/>
            <person name="Witte H."/>
            <person name="Yang S.P."/>
            <person name="Wilson R.K."/>
            <person name="Sommer R.J."/>
        </authorList>
    </citation>
    <scope>NUCLEOTIDE SEQUENCE [LARGE SCALE GENOMIC DNA]</scope>
    <source>
        <strain evidence="2">PS312</strain>
    </source>
</reference>
<gene>
    <name evidence="1" type="primary">WBGene00282526</name>
</gene>
<dbReference type="Proteomes" id="UP000005239">
    <property type="component" value="Unassembled WGS sequence"/>
</dbReference>
<evidence type="ECO:0000313" key="1">
    <source>
        <dbReference type="EnsemblMetazoa" id="PPA44157.1"/>
    </source>
</evidence>
<organism evidence="1 2">
    <name type="scientific">Pristionchus pacificus</name>
    <name type="common">Parasitic nematode worm</name>
    <dbReference type="NCBI Taxonomy" id="54126"/>
    <lineage>
        <taxon>Eukaryota</taxon>
        <taxon>Metazoa</taxon>
        <taxon>Ecdysozoa</taxon>
        <taxon>Nematoda</taxon>
        <taxon>Chromadorea</taxon>
        <taxon>Rhabditida</taxon>
        <taxon>Rhabditina</taxon>
        <taxon>Diplogasteromorpha</taxon>
        <taxon>Diplogasteroidea</taxon>
        <taxon>Neodiplogasteridae</taxon>
        <taxon>Pristionchus</taxon>
    </lineage>
</organism>
<dbReference type="OrthoDB" id="9973045at2759"/>
<dbReference type="EnsemblMetazoa" id="PPA44157.1">
    <property type="protein sequence ID" value="PPA44157.1"/>
    <property type="gene ID" value="WBGene00282526"/>
</dbReference>